<feature type="region of interest" description="Disordered" evidence="1">
    <location>
        <begin position="1"/>
        <end position="38"/>
    </location>
</feature>
<accession>A0A482XHY1</accession>
<comment type="caution">
    <text evidence="2">The sequence shown here is derived from an EMBL/GenBank/DDBJ whole genome shotgun (WGS) entry which is preliminary data.</text>
</comment>
<dbReference type="EMBL" id="QKKF02009492">
    <property type="protein sequence ID" value="RZF45264.1"/>
    <property type="molecule type" value="Genomic_DNA"/>
</dbReference>
<proteinExistence type="predicted"/>
<keyword evidence="3" id="KW-1185">Reference proteome</keyword>
<name>A0A482XHY1_LAOST</name>
<dbReference type="AlphaFoldDB" id="A0A482XHY1"/>
<evidence type="ECO:0000313" key="3">
    <source>
        <dbReference type="Proteomes" id="UP000291343"/>
    </source>
</evidence>
<reference evidence="2 3" key="1">
    <citation type="journal article" date="2017" name="Gigascience">
        <title>Genome sequence of the small brown planthopper, Laodelphax striatellus.</title>
        <authorList>
            <person name="Zhu J."/>
            <person name="Jiang F."/>
            <person name="Wang X."/>
            <person name="Yang P."/>
            <person name="Bao Y."/>
            <person name="Zhao W."/>
            <person name="Wang W."/>
            <person name="Lu H."/>
            <person name="Wang Q."/>
            <person name="Cui N."/>
            <person name="Li J."/>
            <person name="Chen X."/>
            <person name="Luo L."/>
            <person name="Yu J."/>
            <person name="Kang L."/>
            <person name="Cui F."/>
        </authorList>
    </citation>
    <scope>NUCLEOTIDE SEQUENCE [LARGE SCALE GENOMIC DNA]</scope>
    <source>
        <strain evidence="2">Lst14</strain>
    </source>
</reference>
<evidence type="ECO:0000256" key="1">
    <source>
        <dbReference type="SAM" id="MobiDB-lite"/>
    </source>
</evidence>
<dbReference type="InParanoid" id="A0A482XHY1"/>
<feature type="compositionally biased region" description="Basic residues" evidence="1">
    <location>
        <begin position="1"/>
        <end position="11"/>
    </location>
</feature>
<gene>
    <name evidence="2" type="ORF">LSTR_LSTR011092</name>
</gene>
<sequence>MAITHKKKNKNGRILPTQLPSQGRGHAQNTGGGSGGGVLPSHWPIIPLLLPPHTKNKNGRHHAKRVGKGAGHAQTLRVGRGILPLMCQPLPPPLNPHHSYKMDDHWPTGGKRGRGHAQGRGYGGGACHLIGRAVPSNIHYCYGELVRENC</sequence>
<evidence type="ECO:0000313" key="2">
    <source>
        <dbReference type="EMBL" id="RZF45264.1"/>
    </source>
</evidence>
<feature type="compositionally biased region" description="Basic residues" evidence="1">
    <location>
        <begin position="54"/>
        <end position="67"/>
    </location>
</feature>
<feature type="region of interest" description="Disordered" evidence="1">
    <location>
        <begin position="53"/>
        <end position="72"/>
    </location>
</feature>
<dbReference type="Proteomes" id="UP000291343">
    <property type="component" value="Unassembled WGS sequence"/>
</dbReference>
<protein>
    <submittedName>
        <fullName evidence="2">Uncharacterized protein</fullName>
    </submittedName>
</protein>
<organism evidence="2 3">
    <name type="scientific">Laodelphax striatellus</name>
    <name type="common">Small brown planthopper</name>
    <name type="synonym">Delphax striatella</name>
    <dbReference type="NCBI Taxonomy" id="195883"/>
    <lineage>
        <taxon>Eukaryota</taxon>
        <taxon>Metazoa</taxon>
        <taxon>Ecdysozoa</taxon>
        <taxon>Arthropoda</taxon>
        <taxon>Hexapoda</taxon>
        <taxon>Insecta</taxon>
        <taxon>Pterygota</taxon>
        <taxon>Neoptera</taxon>
        <taxon>Paraneoptera</taxon>
        <taxon>Hemiptera</taxon>
        <taxon>Auchenorrhyncha</taxon>
        <taxon>Fulgoroidea</taxon>
        <taxon>Delphacidae</taxon>
        <taxon>Criomorphinae</taxon>
        <taxon>Laodelphax</taxon>
    </lineage>
</organism>